<accession>A0A0F8WF36</accession>
<proteinExistence type="predicted"/>
<dbReference type="EMBL" id="LAZR01069927">
    <property type="protein sequence ID" value="KKK46745.1"/>
    <property type="molecule type" value="Genomic_DNA"/>
</dbReference>
<evidence type="ECO:0000313" key="1">
    <source>
        <dbReference type="EMBL" id="KKK46745.1"/>
    </source>
</evidence>
<comment type="caution">
    <text evidence="1">The sequence shown here is derived from an EMBL/GenBank/DDBJ whole genome shotgun (WGS) entry which is preliminary data.</text>
</comment>
<protein>
    <submittedName>
        <fullName evidence="1">Uncharacterized protein</fullName>
    </submittedName>
</protein>
<feature type="non-terminal residue" evidence="1">
    <location>
        <position position="24"/>
    </location>
</feature>
<reference evidence="1" key="1">
    <citation type="journal article" date="2015" name="Nature">
        <title>Complex archaea that bridge the gap between prokaryotes and eukaryotes.</title>
        <authorList>
            <person name="Spang A."/>
            <person name="Saw J.H."/>
            <person name="Jorgensen S.L."/>
            <person name="Zaremba-Niedzwiedzka K."/>
            <person name="Martijn J."/>
            <person name="Lind A.E."/>
            <person name="van Eijk R."/>
            <person name="Schleper C."/>
            <person name="Guy L."/>
            <person name="Ettema T.J."/>
        </authorList>
    </citation>
    <scope>NUCLEOTIDE SEQUENCE</scope>
</reference>
<organism evidence="1">
    <name type="scientific">marine sediment metagenome</name>
    <dbReference type="NCBI Taxonomy" id="412755"/>
    <lineage>
        <taxon>unclassified sequences</taxon>
        <taxon>metagenomes</taxon>
        <taxon>ecological metagenomes</taxon>
    </lineage>
</organism>
<dbReference type="AlphaFoldDB" id="A0A0F8WF36"/>
<sequence length="24" mass="2510">MAKKLAPKQERAAQLIAAGVSQIS</sequence>
<gene>
    <name evidence="1" type="ORF">LCGC14_3162210</name>
</gene>
<name>A0A0F8WF36_9ZZZZ</name>